<feature type="non-terminal residue" evidence="1">
    <location>
        <position position="97"/>
    </location>
</feature>
<proteinExistence type="predicted"/>
<dbReference type="Proteomes" id="UP000750711">
    <property type="component" value="Unassembled WGS sequence"/>
</dbReference>
<dbReference type="EMBL" id="JAGHQM010002502">
    <property type="protein sequence ID" value="KAH0548595.1"/>
    <property type="molecule type" value="Genomic_DNA"/>
</dbReference>
<organism evidence="1 2">
    <name type="scientific">Trichoglossum hirsutum</name>
    <dbReference type="NCBI Taxonomy" id="265104"/>
    <lineage>
        <taxon>Eukaryota</taxon>
        <taxon>Fungi</taxon>
        <taxon>Dikarya</taxon>
        <taxon>Ascomycota</taxon>
        <taxon>Pezizomycotina</taxon>
        <taxon>Geoglossomycetes</taxon>
        <taxon>Geoglossales</taxon>
        <taxon>Geoglossaceae</taxon>
        <taxon>Trichoglossum</taxon>
    </lineage>
</organism>
<evidence type="ECO:0000313" key="2">
    <source>
        <dbReference type="Proteomes" id="UP000750711"/>
    </source>
</evidence>
<dbReference type="AlphaFoldDB" id="A0A9P8IJ62"/>
<comment type="caution">
    <text evidence="1">The sequence shown here is derived from an EMBL/GenBank/DDBJ whole genome shotgun (WGS) entry which is preliminary data.</text>
</comment>
<reference evidence="1" key="1">
    <citation type="submission" date="2021-03" db="EMBL/GenBank/DDBJ databases">
        <title>Comparative genomics and phylogenomic investigation of the class Geoglossomycetes provide insights into ecological specialization and systematics.</title>
        <authorList>
            <person name="Melie T."/>
            <person name="Pirro S."/>
            <person name="Miller A.N."/>
            <person name="Quandt A."/>
        </authorList>
    </citation>
    <scope>NUCLEOTIDE SEQUENCE</scope>
    <source>
        <strain evidence="1">CAQ_001_2017</strain>
    </source>
</reference>
<evidence type="ECO:0000313" key="1">
    <source>
        <dbReference type="EMBL" id="KAH0548595.1"/>
    </source>
</evidence>
<gene>
    <name evidence="1" type="ORF">GP486_007861</name>
</gene>
<name>A0A9P8IJ62_9PEZI</name>
<accession>A0A9P8IJ62</accession>
<sequence length="97" mass="10529">MDPPIADTGIPATALAALDASLQGAAQDVSREFHAFCRLSPPDAAARLLALDLPALVEYNDRRCKAAVDQWLCRDRHFDVHLDVPSLTTRDSTLSSL</sequence>
<protein>
    <submittedName>
        <fullName evidence="1">Uncharacterized protein</fullName>
    </submittedName>
</protein>
<keyword evidence="2" id="KW-1185">Reference proteome</keyword>